<keyword evidence="2 8" id="KW-0597">Phosphoprotein</keyword>
<evidence type="ECO:0000256" key="3">
    <source>
        <dbReference type="ARBA" id="ARBA00023012"/>
    </source>
</evidence>
<feature type="DNA-binding region" description="OmpR/PhoB-type" evidence="9">
    <location>
        <begin position="129"/>
        <end position="228"/>
    </location>
</feature>
<proteinExistence type="predicted"/>
<keyword evidence="13" id="KW-1185">Reference proteome</keyword>
<dbReference type="InterPro" id="IPR011006">
    <property type="entry name" value="CheY-like_superfamily"/>
</dbReference>
<feature type="modified residue" description="4-aspartylphosphate" evidence="8">
    <location>
        <position position="52"/>
    </location>
</feature>
<dbReference type="InterPro" id="IPR039420">
    <property type="entry name" value="WalR-like"/>
</dbReference>
<dbReference type="RefSeq" id="WP_066863482.1">
    <property type="nucleotide sequence ID" value="NZ_CABKVV010000013.1"/>
</dbReference>
<sequence length="241" mass="27090">MPSMLIADDNRQITDILSEYAKKEGFSVTRAYDGEEALRLFRAGAYEMVLLDVMMPKKDGFEVCRNIREESNVPVILITARGEDFERIMGLDIGADDYIVKPFSPNEVMARVRAVLRRIERTGVPKGSSQILRAGDLTVDLDSFTASISGTDVALTKKEIELLWTLASSPGRVFTRDTLLDLLWGADYYGDTRTVDSHIKRLRQKLDAHSHGPWEIKTIWGMGYRFELPSSSGKDAGHETQ</sequence>
<dbReference type="InterPro" id="IPR036388">
    <property type="entry name" value="WH-like_DNA-bd_sf"/>
</dbReference>
<dbReference type="Gene3D" id="1.10.10.10">
    <property type="entry name" value="Winged helix-like DNA-binding domain superfamily/Winged helix DNA-binding domain"/>
    <property type="match status" value="1"/>
</dbReference>
<dbReference type="Gene3D" id="6.10.250.690">
    <property type="match status" value="1"/>
</dbReference>
<dbReference type="Pfam" id="PF00072">
    <property type="entry name" value="Response_reg"/>
    <property type="match status" value="1"/>
</dbReference>
<evidence type="ECO:0000313" key="13">
    <source>
        <dbReference type="Proteomes" id="UP001524473"/>
    </source>
</evidence>
<keyword evidence="5 9" id="KW-0238">DNA-binding</keyword>
<evidence type="ECO:0000259" key="10">
    <source>
        <dbReference type="PROSITE" id="PS50110"/>
    </source>
</evidence>
<evidence type="ECO:0000256" key="1">
    <source>
        <dbReference type="ARBA" id="ARBA00018672"/>
    </source>
</evidence>
<organism evidence="12 13">
    <name type="scientific">Neglectibacter timonensis</name>
    <dbReference type="NCBI Taxonomy" id="1776382"/>
    <lineage>
        <taxon>Bacteria</taxon>
        <taxon>Bacillati</taxon>
        <taxon>Bacillota</taxon>
        <taxon>Clostridia</taxon>
        <taxon>Eubacteriales</taxon>
        <taxon>Oscillospiraceae</taxon>
        <taxon>Neglectibacter</taxon>
    </lineage>
</organism>
<evidence type="ECO:0000256" key="6">
    <source>
        <dbReference type="ARBA" id="ARBA00023163"/>
    </source>
</evidence>
<evidence type="ECO:0000256" key="2">
    <source>
        <dbReference type="ARBA" id="ARBA00022553"/>
    </source>
</evidence>
<evidence type="ECO:0000313" key="12">
    <source>
        <dbReference type="EMBL" id="MCQ4838438.1"/>
    </source>
</evidence>
<dbReference type="Pfam" id="PF00486">
    <property type="entry name" value="Trans_reg_C"/>
    <property type="match status" value="1"/>
</dbReference>
<evidence type="ECO:0000259" key="11">
    <source>
        <dbReference type="PROSITE" id="PS51755"/>
    </source>
</evidence>
<protein>
    <recommendedName>
        <fullName evidence="1">Stage 0 sporulation protein A homolog</fullName>
    </recommendedName>
</protein>
<comment type="caution">
    <text evidence="12">The sequence shown here is derived from an EMBL/GenBank/DDBJ whole genome shotgun (WGS) entry which is preliminary data.</text>
</comment>
<dbReference type="SMART" id="SM00862">
    <property type="entry name" value="Trans_reg_C"/>
    <property type="match status" value="1"/>
</dbReference>
<dbReference type="Proteomes" id="UP001524473">
    <property type="component" value="Unassembled WGS sequence"/>
</dbReference>
<dbReference type="PANTHER" id="PTHR48111">
    <property type="entry name" value="REGULATOR OF RPOS"/>
    <property type="match status" value="1"/>
</dbReference>
<dbReference type="Gene3D" id="3.40.50.2300">
    <property type="match status" value="1"/>
</dbReference>
<keyword evidence="4" id="KW-0805">Transcription regulation</keyword>
<keyword evidence="3" id="KW-0902">Two-component regulatory system</keyword>
<dbReference type="InterPro" id="IPR001867">
    <property type="entry name" value="OmpR/PhoB-type_DNA-bd"/>
</dbReference>
<name>A0ABT1RUY9_9FIRM</name>
<dbReference type="SUPFAM" id="SSF52172">
    <property type="entry name" value="CheY-like"/>
    <property type="match status" value="1"/>
</dbReference>
<reference evidence="12 13" key="1">
    <citation type="submission" date="2022-06" db="EMBL/GenBank/DDBJ databases">
        <title>Isolation of gut microbiota from human fecal samples.</title>
        <authorList>
            <person name="Pamer E.G."/>
            <person name="Barat B."/>
            <person name="Waligurski E."/>
            <person name="Medina S."/>
            <person name="Paddock L."/>
            <person name="Mostad J."/>
        </authorList>
    </citation>
    <scope>NUCLEOTIDE SEQUENCE [LARGE SCALE GENOMIC DNA]</scope>
    <source>
        <strain evidence="12 13">DFI.9.73</strain>
    </source>
</reference>
<accession>A0ABT1RUY9</accession>
<dbReference type="GeneID" id="90532275"/>
<dbReference type="PROSITE" id="PS50110">
    <property type="entry name" value="RESPONSE_REGULATORY"/>
    <property type="match status" value="1"/>
</dbReference>
<evidence type="ECO:0000256" key="8">
    <source>
        <dbReference type="PROSITE-ProRule" id="PRU00169"/>
    </source>
</evidence>
<keyword evidence="6" id="KW-0804">Transcription</keyword>
<gene>
    <name evidence="12" type="ORF">NE695_00745</name>
</gene>
<evidence type="ECO:0000256" key="9">
    <source>
        <dbReference type="PROSITE-ProRule" id="PRU01091"/>
    </source>
</evidence>
<dbReference type="InterPro" id="IPR016032">
    <property type="entry name" value="Sig_transdc_resp-reg_C-effctor"/>
</dbReference>
<evidence type="ECO:0000256" key="7">
    <source>
        <dbReference type="ARBA" id="ARBA00024867"/>
    </source>
</evidence>
<evidence type="ECO:0000256" key="4">
    <source>
        <dbReference type="ARBA" id="ARBA00023015"/>
    </source>
</evidence>
<comment type="function">
    <text evidence="7">May play the central regulatory role in sporulation. It may be an element of the effector pathway responsible for the activation of sporulation genes in response to nutritional stress. Spo0A may act in concert with spo0H (a sigma factor) to control the expression of some genes that are critical to the sporulation process.</text>
</comment>
<dbReference type="PANTHER" id="PTHR48111:SF1">
    <property type="entry name" value="TWO-COMPONENT RESPONSE REGULATOR ORR33"/>
    <property type="match status" value="1"/>
</dbReference>
<dbReference type="PROSITE" id="PS51755">
    <property type="entry name" value="OMPR_PHOB"/>
    <property type="match status" value="1"/>
</dbReference>
<feature type="domain" description="Response regulatory" evidence="10">
    <location>
        <begin position="3"/>
        <end position="116"/>
    </location>
</feature>
<dbReference type="SMART" id="SM00448">
    <property type="entry name" value="REC"/>
    <property type="match status" value="1"/>
</dbReference>
<dbReference type="InterPro" id="IPR001789">
    <property type="entry name" value="Sig_transdc_resp-reg_receiver"/>
</dbReference>
<dbReference type="EMBL" id="JANFZH010000001">
    <property type="protein sequence ID" value="MCQ4838438.1"/>
    <property type="molecule type" value="Genomic_DNA"/>
</dbReference>
<evidence type="ECO:0000256" key="5">
    <source>
        <dbReference type="ARBA" id="ARBA00023125"/>
    </source>
</evidence>
<dbReference type="SUPFAM" id="SSF46894">
    <property type="entry name" value="C-terminal effector domain of the bipartite response regulators"/>
    <property type="match status" value="1"/>
</dbReference>
<dbReference type="CDD" id="cd00383">
    <property type="entry name" value="trans_reg_C"/>
    <property type="match status" value="1"/>
</dbReference>
<feature type="domain" description="OmpR/PhoB-type" evidence="11">
    <location>
        <begin position="129"/>
        <end position="228"/>
    </location>
</feature>